<dbReference type="RefSeq" id="WP_212116669.1">
    <property type="nucleotide sequence ID" value="NZ_JAGTPX020000001.1"/>
</dbReference>
<sequence>MKNLLYGNGVTIQFGGKNYFNDRIIKRAINNINIKKFPSEIYPKEIKLWVQLLCDQVPLIISGEYDLYTNTNDMKASLEDFKERYKNRKMPLKVHEIGLEDYFLINFLLCHKEKIINPEKFNYTQTLRCFFIDSIYNQGKIQLIYKNFPVEFIEFLKLFDNIFTTNYDWNIEKVTNKEVNYLHGCFHVLDSVYDPNSLRNKMADSPIKNNPPLPEFTHLYSNALTSYSGGNKKFILESNINANIAVEKFVKGMKEKPELRKQIEEWKVSGDKILENMYDSIMLKEKDETLRFGENVSLKNMDNIEGAITILGLSPYNDTHIFEQINNNIKLTTIEYYYFSEHEAETVKGLFNKKEIVLKDVKEFWKEF</sequence>
<reference evidence="1" key="1">
    <citation type="submission" date="2021-04" db="EMBL/GenBank/DDBJ databases">
        <title>Genomic analysis of electroactive and textile dye degrading Bacillus circulans strain: DC10 isolated from constructed wetland-microbial fuel cells treating textile dye wastewaters.</title>
        <authorList>
            <person name="Patel D.U."/>
            <person name="Desai C.R."/>
        </authorList>
    </citation>
    <scope>NUCLEOTIDE SEQUENCE</scope>
    <source>
        <strain evidence="1">DC10</strain>
    </source>
</reference>
<proteinExistence type="predicted"/>
<evidence type="ECO:0000313" key="1">
    <source>
        <dbReference type="EMBL" id="MBR8668020.1"/>
    </source>
</evidence>
<dbReference type="AlphaFoldDB" id="A0A941GIC3"/>
<dbReference type="EMBL" id="JAGTPX010000001">
    <property type="protein sequence ID" value="MBR8668020.1"/>
    <property type="molecule type" value="Genomic_DNA"/>
</dbReference>
<gene>
    <name evidence="1" type="ORF">KD144_00580</name>
</gene>
<accession>A0A941GIC3</accession>
<organism evidence="1">
    <name type="scientific">Niallia circulans</name>
    <name type="common">Bacillus circulans</name>
    <dbReference type="NCBI Taxonomy" id="1397"/>
    <lineage>
        <taxon>Bacteria</taxon>
        <taxon>Bacillati</taxon>
        <taxon>Bacillota</taxon>
        <taxon>Bacilli</taxon>
        <taxon>Bacillales</taxon>
        <taxon>Bacillaceae</taxon>
        <taxon>Niallia</taxon>
    </lineage>
</organism>
<name>A0A941GIC3_NIACI</name>
<protein>
    <submittedName>
        <fullName evidence="1">Uncharacterized protein</fullName>
    </submittedName>
</protein>
<comment type="caution">
    <text evidence="1">The sequence shown here is derived from an EMBL/GenBank/DDBJ whole genome shotgun (WGS) entry which is preliminary data.</text>
</comment>